<name>A0A5B0X0V1_9GAMM</name>
<dbReference type="CDD" id="cd01659">
    <property type="entry name" value="TRX_superfamily"/>
    <property type="match status" value="1"/>
</dbReference>
<gene>
    <name evidence="1" type="ORF">F0M18_08715</name>
</gene>
<dbReference type="Proteomes" id="UP000323708">
    <property type="component" value="Unassembled WGS sequence"/>
</dbReference>
<protein>
    <submittedName>
        <fullName evidence="1">TIGR03759 family integrating conjugative element protein</fullName>
    </submittedName>
</protein>
<dbReference type="AlphaFoldDB" id="A0A5B0X0V1"/>
<dbReference type="InterPro" id="IPR036249">
    <property type="entry name" value="Thioredoxin-like_sf"/>
</dbReference>
<reference evidence="1 2" key="1">
    <citation type="submission" date="2019-09" db="EMBL/GenBank/DDBJ databases">
        <authorList>
            <person name="Chen X.-Y."/>
        </authorList>
    </citation>
    <scope>NUCLEOTIDE SEQUENCE [LARGE SCALE GENOMIC DNA]</scope>
    <source>
        <strain evidence="1 2">NY5</strain>
    </source>
</reference>
<dbReference type="EMBL" id="VTUX01000003">
    <property type="protein sequence ID" value="KAA1192906.1"/>
    <property type="molecule type" value="Genomic_DNA"/>
</dbReference>
<evidence type="ECO:0000313" key="2">
    <source>
        <dbReference type="Proteomes" id="UP000323708"/>
    </source>
</evidence>
<dbReference type="SUPFAM" id="SSF52833">
    <property type="entry name" value="Thioredoxin-like"/>
    <property type="match status" value="1"/>
</dbReference>
<organism evidence="1 2">
    <name type="scientific">Pseudohalioglobus sediminis</name>
    <dbReference type="NCBI Taxonomy" id="2606449"/>
    <lineage>
        <taxon>Bacteria</taxon>
        <taxon>Pseudomonadati</taxon>
        <taxon>Pseudomonadota</taxon>
        <taxon>Gammaproteobacteria</taxon>
        <taxon>Cellvibrionales</taxon>
        <taxon>Halieaceae</taxon>
        <taxon>Pseudohalioglobus</taxon>
    </lineage>
</organism>
<dbReference type="InterPro" id="IPR022293">
    <property type="entry name" value="Integrating-conj_element"/>
</dbReference>
<evidence type="ECO:0000313" key="1">
    <source>
        <dbReference type="EMBL" id="KAA1192906.1"/>
    </source>
</evidence>
<comment type="caution">
    <text evidence="1">The sequence shown here is derived from an EMBL/GenBank/DDBJ whole genome shotgun (WGS) entry which is preliminary data.</text>
</comment>
<dbReference type="NCBIfam" id="TIGR03759">
    <property type="entry name" value="conj_TIGR03759"/>
    <property type="match status" value="1"/>
</dbReference>
<keyword evidence="2" id="KW-1185">Reference proteome</keyword>
<sequence length="271" mass="30630">MATERRKRKSSVGMIGFWLCITLPVNAVNGQTLESQSSKTLAIEQSATQQIESQTFRAEQWGLDLTEWQRYKFLMQGIRGSVSPATLSPIEVLGIHARNSDERRRYAEQWAVMMRDDAERILAFQRAYDDAQRHLFPNGLLIDANALASVAHQGGTENVTWQPDDRVLFFTETQCPHCDAVLERLVSQIKQFGGIDFYLTDVPAGEESRIRDWAVAKQIDPQWVSDHKITLNIDAGAFHQVAVHTGQQSQDLPVLILRREGQLAPLPVSQF</sequence>
<accession>A0A5B0X0V1</accession>
<proteinExistence type="predicted"/>